<dbReference type="Gene3D" id="3.40.50.300">
    <property type="entry name" value="P-loop containing nucleotide triphosphate hydrolases"/>
    <property type="match status" value="2"/>
</dbReference>
<dbReference type="InterPro" id="IPR003959">
    <property type="entry name" value="ATPase_AAA_core"/>
</dbReference>
<dbReference type="GO" id="GO:0006302">
    <property type="term" value="P:double-strand break repair"/>
    <property type="evidence" value="ECO:0007669"/>
    <property type="project" value="TreeGrafter"/>
</dbReference>
<keyword evidence="3" id="KW-1185">Reference proteome</keyword>
<dbReference type="OrthoDB" id="127554at2"/>
<dbReference type="InterPro" id="IPR027417">
    <property type="entry name" value="P-loop_NTPase"/>
</dbReference>
<name>A0A3A8NS38_9BACT</name>
<dbReference type="GO" id="GO:0005524">
    <property type="term" value="F:ATP binding"/>
    <property type="evidence" value="ECO:0007669"/>
    <property type="project" value="InterPro"/>
</dbReference>
<dbReference type="RefSeq" id="WP_120623825.1">
    <property type="nucleotide sequence ID" value="NZ_RAWG01000013.1"/>
</dbReference>
<dbReference type="GO" id="GO:0016887">
    <property type="term" value="F:ATP hydrolysis activity"/>
    <property type="evidence" value="ECO:0007669"/>
    <property type="project" value="InterPro"/>
</dbReference>
<dbReference type="AlphaFoldDB" id="A0A3A8NS38"/>
<evidence type="ECO:0000259" key="1">
    <source>
        <dbReference type="Pfam" id="PF13304"/>
    </source>
</evidence>
<evidence type="ECO:0000313" key="3">
    <source>
        <dbReference type="Proteomes" id="UP000273405"/>
    </source>
</evidence>
<dbReference type="Proteomes" id="UP000273405">
    <property type="component" value="Unassembled WGS sequence"/>
</dbReference>
<organism evidence="2 3">
    <name type="scientific">Corallococcus sicarius</name>
    <dbReference type="NCBI Taxonomy" id="2316726"/>
    <lineage>
        <taxon>Bacteria</taxon>
        <taxon>Pseudomonadati</taxon>
        <taxon>Myxococcota</taxon>
        <taxon>Myxococcia</taxon>
        <taxon>Myxococcales</taxon>
        <taxon>Cystobacterineae</taxon>
        <taxon>Myxococcaceae</taxon>
        <taxon>Corallococcus</taxon>
    </lineage>
</organism>
<gene>
    <name evidence="2" type="ORF">D7X12_03410</name>
</gene>
<dbReference type="SUPFAM" id="SSF52540">
    <property type="entry name" value="P-loop containing nucleoside triphosphate hydrolases"/>
    <property type="match status" value="1"/>
</dbReference>
<dbReference type="Pfam" id="PF13304">
    <property type="entry name" value="AAA_21"/>
    <property type="match status" value="1"/>
</dbReference>
<dbReference type="PANTHER" id="PTHR32182">
    <property type="entry name" value="DNA REPLICATION AND REPAIR PROTEIN RECF"/>
    <property type="match status" value="1"/>
</dbReference>
<dbReference type="PANTHER" id="PTHR32182:SF22">
    <property type="entry name" value="ATP-DEPENDENT ENDONUCLEASE, OLD FAMILY-RELATED"/>
    <property type="match status" value="1"/>
</dbReference>
<comment type="caution">
    <text evidence="2">The sequence shown here is derived from an EMBL/GenBank/DDBJ whole genome shotgun (WGS) entry which is preliminary data.</text>
</comment>
<feature type="domain" description="ATPase AAA-type core" evidence="1">
    <location>
        <begin position="251"/>
        <end position="325"/>
    </location>
</feature>
<proteinExistence type="predicted"/>
<protein>
    <recommendedName>
        <fullName evidence="1">ATPase AAA-type core domain-containing protein</fullName>
    </recommendedName>
</protein>
<reference evidence="3" key="1">
    <citation type="submission" date="2018-09" db="EMBL/GenBank/DDBJ databases">
        <authorList>
            <person name="Livingstone P.G."/>
            <person name="Whitworth D.E."/>
        </authorList>
    </citation>
    <scope>NUCLEOTIDE SEQUENCE [LARGE SCALE GENOMIC DNA]</scope>
    <source>
        <strain evidence="3">CA040B</strain>
    </source>
</reference>
<dbReference type="GO" id="GO:0000731">
    <property type="term" value="P:DNA synthesis involved in DNA repair"/>
    <property type="evidence" value="ECO:0007669"/>
    <property type="project" value="TreeGrafter"/>
</dbReference>
<sequence>MLERIYIDNFRCFVNFEWKPARLALLLGENGSGKTSSIEVLWGIRSLIVGELEARRVFPSSSRTRWTSRALQRVELDVRLPEGLYSYALLVEHDEDDPAQSRIKHEELQLDQELLVGFTNGELHLFFDDGMPGPSIATRASRSGLGAVAPGHNFRKIGAFKKWLEEEVWYFKPDPRAMSGRTDDPSDVLDVNLRNFASWYPTVITRDLDAAIQTQRSLREVFRGFDSLAVDKSRPQLQARFSSGRKGAPYSVDFLELSDGQRALIALYLIRHAVLKPGRLIIFDEPDNYVALKEIQPWLLEVSETALDRDGPQVWFVSHHPEILNQLAPSHGTRFFREEEGPSRIERFKGMPELSAAEVVARGLEGVVGE</sequence>
<dbReference type="EMBL" id="RAWG01000013">
    <property type="protein sequence ID" value="RKH47217.1"/>
    <property type="molecule type" value="Genomic_DNA"/>
</dbReference>
<evidence type="ECO:0000313" key="2">
    <source>
        <dbReference type="EMBL" id="RKH47217.1"/>
    </source>
</evidence>
<accession>A0A3A8NS38</accession>